<dbReference type="Proteomes" id="UP000005239">
    <property type="component" value="Unassembled WGS sequence"/>
</dbReference>
<proteinExistence type="predicted"/>
<sequence length="298" mass="32647">MDGRQFNQGNPEQHLFVYGNIVHDDHSFAGFNNASPLEYPFSNASTADEAACQPYDYQQGYVRGADGRNPDHVAAMSPTELMKDYMLEHYAPQDGQYQHQSVYPTDYNSVTAWDGRYGPAPAHNSGVVGGYDASYGLLATQAYAHGYSGGGGGAIAGPNATTPFVSAKRLGMNVMTIPQSGPTPLPNHGHPLQGGLPLATALLQQAHQIPMESSASVGSAVGQTVVVGPVKKNLKRRRKPDDEFNTERNKKARMDNQPLVERWHIHRRERLVMVLKFAMANGYQLDDYEMKVIGMKPE</sequence>
<name>A0A2A6CE28_PRIPA</name>
<evidence type="ECO:0000313" key="2">
    <source>
        <dbReference type="Proteomes" id="UP000005239"/>
    </source>
</evidence>
<evidence type="ECO:0000313" key="1">
    <source>
        <dbReference type="EnsemblMetazoa" id="PPA12219.1"/>
    </source>
</evidence>
<reference evidence="2" key="1">
    <citation type="journal article" date="2008" name="Nat. Genet.">
        <title>The Pristionchus pacificus genome provides a unique perspective on nematode lifestyle and parasitism.</title>
        <authorList>
            <person name="Dieterich C."/>
            <person name="Clifton S.W."/>
            <person name="Schuster L.N."/>
            <person name="Chinwalla A."/>
            <person name="Delehaunty K."/>
            <person name="Dinkelacker I."/>
            <person name="Fulton L."/>
            <person name="Fulton R."/>
            <person name="Godfrey J."/>
            <person name="Minx P."/>
            <person name="Mitreva M."/>
            <person name="Roeseler W."/>
            <person name="Tian H."/>
            <person name="Witte H."/>
            <person name="Yang S.P."/>
            <person name="Wilson R.K."/>
            <person name="Sommer R.J."/>
        </authorList>
    </citation>
    <scope>NUCLEOTIDE SEQUENCE [LARGE SCALE GENOMIC DNA]</scope>
    <source>
        <strain evidence="2">PS312</strain>
    </source>
</reference>
<organism evidence="1 2">
    <name type="scientific">Pristionchus pacificus</name>
    <name type="common">Parasitic nematode worm</name>
    <dbReference type="NCBI Taxonomy" id="54126"/>
    <lineage>
        <taxon>Eukaryota</taxon>
        <taxon>Metazoa</taxon>
        <taxon>Ecdysozoa</taxon>
        <taxon>Nematoda</taxon>
        <taxon>Chromadorea</taxon>
        <taxon>Rhabditida</taxon>
        <taxon>Rhabditina</taxon>
        <taxon>Diplogasteromorpha</taxon>
        <taxon>Diplogasteroidea</taxon>
        <taxon>Neodiplogasteridae</taxon>
        <taxon>Pristionchus</taxon>
    </lineage>
</organism>
<accession>A0A2A6CE28</accession>
<gene>
    <name evidence="1" type="primary">WBGene00101773</name>
</gene>
<keyword evidence="2" id="KW-1185">Reference proteome</keyword>
<accession>A0A8R1U8M0</accession>
<reference evidence="1" key="2">
    <citation type="submission" date="2022-06" db="UniProtKB">
        <authorList>
            <consortium name="EnsemblMetazoa"/>
        </authorList>
    </citation>
    <scope>IDENTIFICATION</scope>
    <source>
        <strain evidence="1">PS312</strain>
    </source>
</reference>
<dbReference type="AlphaFoldDB" id="A0A2A6CE28"/>
<protein>
    <submittedName>
        <fullName evidence="1">Uncharacterized protein</fullName>
    </submittedName>
</protein>
<dbReference type="EnsemblMetazoa" id="PPA12219.1">
    <property type="protein sequence ID" value="PPA12219.1"/>
    <property type="gene ID" value="WBGene00101773"/>
</dbReference>